<evidence type="ECO:0000256" key="5">
    <source>
        <dbReference type="ARBA" id="ARBA00022989"/>
    </source>
</evidence>
<keyword evidence="5 7" id="KW-1133">Transmembrane helix</keyword>
<comment type="similarity">
    <text evidence="2">Belongs to the chromate ion transporter (CHR) (TC 2.A.51) family.</text>
</comment>
<evidence type="ECO:0000313" key="9">
    <source>
        <dbReference type="Proteomes" id="UP000006875"/>
    </source>
</evidence>
<organism evidence="8 9">
    <name type="scientific">Ilyobacter polytropus (strain ATCC 51220 / DSM 2926 / LMG 16218 / CuHBu1)</name>
    <dbReference type="NCBI Taxonomy" id="572544"/>
    <lineage>
        <taxon>Bacteria</taxon>
        <taxon>Fusobacteriati</taxon>
        <taxon>Fusobacteriota</taxon>
        <taxon>Fusobacteriia</taxon>
        <taxon>Fusobacteriales</taxon>
        <taxon>Fusobacteriaceae</taxon>
        <taxon>Ilyobacter</taxon>
    </lineage>
</organism>
<keyword evidence="6 7" id="KW-0472">Membrane</keyword>
<keyword evidence="4 7" id="KW-0812">Transmembrane</keyword>
<dbReference type="AlphaFoldDB" id="E3HBX6"/>
<dbReference type="PANTHER" id="PTHR43663:SF1">
    <property type="entry name" value="CHROMATE TRANSPORTER"/>
    <property type="match status" value="1"/>
</dbReference>
<feature type="transmembrane region" description="Helical" evidence="7">
    <location>
        <begin position="108"/>
        <end position="128"/>
    </location>
</feature>
<dbReference type="GO" id="GO:0005886">
    <property type="term" value="C:plasma membrane"/>
    <property type="evidence" value="ECO:0007669"/>
    <property type="project" value="UniProtKB-SubCell"/>
</dbReference>
<evidence type="ECO:0000256" key="2">
    <source>
        <dbReference type="ARBA" id="ARBA00005262"/>
    </source>
</evidence>
<evidence type="ECO:0000256" key="6">
    <source>
        <dbReference type="ARBA" id="ARBA00023136"/>
    </source>
</evidence>
<dbReference type="InterPro" id="IPR052518">
    <property type="entry name" value="CHR_Transporter"/>
</dbReference>
<dbReference type="PANTHER" id="PTHR43663">
    <property type="entry name" value="CHROMATE TRANSPORT PROTEIN-RELATED"/>
    <property type="match status" value="1"/>
</dbReference>
<feature type="transmembrane region" description="Helical" evidence="7">
    <location>
        <begin position="6"/>
        <end position="28"/>
    </location>
</feature>
<evidence type="ECO:0000256" key="4">
    <source>
        <dbReference type="ARBA" id="ARBA00022692"/>
    </source>
</evidence>
<dbReference type="EMBL" id="CP002282">
    <property type="protein sequence ID" value="ADO84302.1"/>
    <property type="molecule type" value="Genomic_DNA"/>
</dbReference>
<name>E3HBX6_ILYPC</name>
<keyword evidence="3" id="KW-1003">Cell membrane</keyword>
<dbReference type="Proteomes" id="UP000006875">
    <property type="component" value="Plasmid pILYOP01"/>
</dbReference>
<dbReference type="GO" id="GO:0015109">
    <property type="term" value="F:chromate transmembrane transporter activity"/>
    <property type="evidence" value="ECO:0007669"/>
    <property type="project" value="InterPro"/>
</dbReference>
<protein>
    <submittedName>
        <fullName evidence="8">Chromate transporter</fullName>
    </submittedName>
</protein>
<gene>
    <name evidence="8" type="ordered locus">Ilyop_2543</name>
</gene>
<keyword evidence="8" id="KW-0614">Plasmid</keyword>
<dbReference type="Pfam" id="PF02417">
    <property type="entry name" value="Chromate_transp"/>
    <property type="match status" value="1"/>
</dbReference>
<accession>E3HBX6</accession>
<dbReference type="OrthoDB" id="9788907at2"/>
<dbReference type="HOGENOM" id="CLU_018106_1_2_0"/>
<evidence type="ECO:0000256" key="7">
    <source>
        <dbReference type="SAM" id="Phobius"/>
    </source>
</evidence>
<evidence type="ECO:0000256" key="3">
    <source>
        <dbReference type="ARBA" id="ARBA00022475"/>
    </source>
</evidence>
<comment type="subcellular location">
    <subcellularLocation>
        <location evidence="1">Cell membrane</location>
        <topology evidence="1">Multi-pass membrane protein</topology>
    </subcellularLocation>
</comment>
<reference evidence="8 9" key="1">
    <citation type="journal article" date="2010" name="Stand. Genomic Sci.">
        <title>Complete genome sequence of Ilyobacter polytropus type strain (CuHbu1).</title>
        <authorList>
            <person name="Sikorski J."/>
            <person name="Chertkov O."/>
            <person name="Lapidus A."/>
            <person name="Nolan M."/>
            <person name="Lucas S."/>
            <person name="Del Rio T.G."/>
            <person name="Tice H."/>
            <person name="Cheng J.F."/>
            <person name="Tapia R."/>
            <person name="Han C."/>
            <person name="Goodwin L."/>
            <person name="Pitluck S."/>
            <person name="Liolios K."/>
            <person name="Ivanova N."/>
            <person name="Mavromatis K."/>
            <person name="Mikhailova N."/>
            <person name="Pati A."/>
            <person name="Chen A."/>
            <person name="Palaniappan K."/>
            <person name="Land M."/>
            <person name="Hauser L."/>
            <person name="Chang Y.J."/>
            <person name="Jeffries C.D."/>
            <person name="Brambilla E."/>
            <person name="Yasawong M."/>
            <person name="Rohde M."/>
            <person name="Pukall R."/>
            <person name="Spring S."/>
            <person name="Goker M."/>
            <person name="Woyke T."/>
            <person name="Bristow J."/>
            <person name="Eisen J.A."/>
            <person name="Markowitz V."/>
            <person name="Hugenholtz P."/>
            <person name="Kyrpides N.C."/>
            <person name="Klenk H.P."/>
        </authorList>
    </citation>
    <scope>NUCLEOTIDE SEQUENCE [LARGE SCALE GENOMIC DNA]</scope>
    <source>
        <strain evidence="9">ATCC 51220 / DSM 2926 / LMG 16218 / CuHBu1</strain>
        <plasmid evidence="9">pILYOP01</plasmid>
    </source>
</reference>
<geneLocation type="plasmid" evidence="8 9">
    <name>pILYOP01</name>
</geneLocation>
<dbReference type="RefSeq" id="WP_013388961.1">
    <property type="nucleotide sequence ID" value="NC_014633.1"/>
</dbReference>
<evidence type="ECO:0000313" key="8">
    <source>
        <dbReference type="EMBL" id="ADO84302.1"/>
    </source>
</evidence>
<dbReference type="InterPro" id="IPR003370">
    <property type="entry name" value="Chromate_transpt"/>
</dbReference>
<feature type="transmembrane region" description="Helical" evidence="7">
    <location>
        <begin position="134"/>
        <end position="154"/>
    </location>
</feature>
<keyword evidence="9" id="KW-1185">Reference proteome</keyword>
<sequence>MIYFNLFFTFFKIGLFTFGGGLAMLPLIQQELLRKNWMTVPEFLDLVSIAQITPGAIGVNSATYVGNKLCGFWGGVTATAGVITPSIIIILILSAILIKLKGNVYKDAFFFGIKPITIGLISYAGYTIGRDTYFIDHKISITPILISIFAFIILRKFKTNPVYIIFLSAITGIIFL</sequence>
<feature type="transmembrane region" description="Helical" evidence="7">
    <location>
        <begin position="71"/>
        <end position="96"/>
    </location>
</feature>
<proteinExistence type="inferred from homology"/>
<dbReference type="KEGG" id="ipo:Ilyop_2543"/>
<evidence type="ECO:0000256" key="1">
    <source>
        <dbReference type="ARBA" id="ARBA00004651"/>
    </source>
</evidence>